<keyword evidence="6 12" id="KW-0175">Coiled coil</keyword>
<dbReference type="OrthoDB" id="10264405at2759"/>
<keyword evidence="14" id="KW-1185">Reference proteome</keyword>
<comment type="caution">
    <text evidence="13">The sequence shown here is derived from an EMBL/GenBank/DDBJ whole genome shotgun (WGS) entry which is preliminary data.</text>
</comment>
<evidence type="ECO:0000256" key="6">
    <source>
        <dbReference type="ARBA" id="ARBA00023054"/>
    </source>
</evidence>
<evidence type="ECO:0000256" key="5">
    <source>
        <dbReference type="ARBA" id="ARBA00022846"/>
    </source>
</evidence>
<dbReference type="Proteomes" id="UP000549394">
    <property type="component" value="Unassembled WGS sequence"/>
</dbReference>
<keyword evidence="5" id="KW-0282">Flagellum</keyword>
<keyword evidence="7" id="KW-0969">Cilium</keyword>
<evidence type="ECO:0000256" key="2">
    <source>
        <dbReference type="ARBA" id="ARBA00004611"/>
    </source>
</evidence>
<evidence type="ECO:0000256" key="9">
    <source>
        <dbReference type="ARBA" id="ARBA00023273"/>
    </source>
</evidence>
<sequence length="197" mass="23381">MPPKKKGGKKKKKKTADGELTVEDKYKKTVEEIEALKDQLVVRREITRKSLNQNEFMRSKVKDVEERLEKTEIDQRMASQDMTRMYKTMHKEMSIQIDELGAELISKQAVLETTQQELEQVKKDKDEMERKKDDEIARLNRALENMDRQYRDILSDAFHSLKVRIDDANSQWKDKEIDMQSENKRMLMDLGLYPLKI</sequence>
<evidence type="ECO:0000256" key="4">
    <source>
        <dbReference type="ARBA" id="ARBA00022490"/>
    </source>
</evidence>
<gene>
    <name evidence="13" type="ORF">DGYR_LOCUS10539</name>
</gene>
<evidence type="ECO:0000313" key="14">
    <source>
        <dbReference type="Proteomes" id="UP000549394"/>
    </source>
</evidence>
<evidence type="ECO:0000256" key="12">
    <source>
        <dbReference type="SAM" id="Coils"/>
    </source>
</evidence>
<evidence type="ECO:0000313" key="13">
    <source>
        <dbReference type="EMBL" id="CAD5122775.1"/>
    </source>
</evidence>
<evidence type="ECO:0000256" key="7">
    <source>
        <dbReference type="ARBA" id="ARBA00023069"/>
    </source>
</evidence>
<dbReference type="AlphaFoldDB" id="A0A7I8W3K0"/>
<protein>
    <recommendedName>
        <fullName evidence="11">Dynein regulatory complex protein 12</fullName>
    </recommendedName>
</protein>
<organism evidence="13 14">
    <name type="scientific">Dimorphilus gyrociliatus</name>
    <dbReference type="NCBI Taxonomy" id="2664684"/>
    <lineage>
        <taxon>Eukaryota</taxon>
        <taxon>Metazoa</taxon>
        <taxon>Spiralia</taxon>
        <taxon>Lophotrochozoa</taxon>
        <taxon>Annelida</taxon>
        <taxon>Polychaeta</taxon>
        <taxon>Polychaeta incertae sedis</taxon>
        <taxon>Dinophilidae</taxon>
        <taxon>Dimorphilus</taxon>
    </lineage>
</organism>
<keyword evidence="9" id="KW-0966">Cell projection</keyword>
<comment type="function">
    <text evidence="1">Component of the nexin-dynein regulatory complex (N-DRC), a key regulator of ciliary/flagellar motility which maintains the alignment and integrity of the distal axoneme and regulates microtubule sliding in motile axonemes.</text>
</comment>
<reference evidence="13 14" key="1">
    <citation type="submission" date="2020-08" db="EMBL/GenBank/DDBJ databases">
        <authorList>
            <person name="Hejnol A."/>
        </authorList>
    </citation>
    <scope>NUCLEOTIDE SEQUENCE [LARGE SCALE GENOMIC DNA]</scope>
</reference>
<evidence type="ECO:0000256" key="8">
    <source>
        <dbReference type="ARBA" id="ARBA00023212"/>
    </source>
</evidence>
<comment type="similarity">
    <text evidence="10">Belongs to the DRC12 family.</text>
</comment>
<dbReference type="PANTHER" id="PTHR28656">
    <property type="entry name" value="COILED-COIL DOMAIN-CONTAINING PROTEIN 153"/>
    <property type="match status" value="1"/>
</dbReference>
<comment type="subcellular location">
    <subcellularLocation>
        <location evidence="2">Cytoplasm</location>
        <location evidence="2">Cytoskeleton</location>
        <location evidence="2">Flagellum axoneme</location>
    </subcellularLocation>
</comment>
<dbReference type="PANTHER" id="PTHR28656:SF1">
    <property type="entry name" value="COILED-COIL DOMAIN-CONTAINING PROTEIN 153"/>
    <property type="match status" value="1"/>
</dbReference>
<feature type="coiled-coil region" evidence="12">
    <location>
        <begin position="54"/>
        <end position="156"/>
    </location>
</feature>
<keyword evidence="4" id="KW-0963">Cytoplasm</keyword>
<evidence type="ECO:0000256" key="1">
    <source>
        <dbReference type="ARBA" id="ARBA00003029"/>
    </source>
</evidence>
<comment type="subunit">
    <text evidence="3">Component of the nexin-dynein regulatory complex (N-DRC).</text>
</comment>
<evidence type="ECO:0000256" key="3">
    <source>
        <dbReference type="ARBA" id="ARBA00011248"/>
    </source>
</evidence>
<dbReference type="InterPro" id="IPR033585">
    <property type="entry name" value="DRC12-like"/>
</dbReference>
<proteinExistence type="inferred from homology"/>
<accession>A0A7I8W3K0</accession>
<evidence type="ECO:0000256" key="11">
    <source>
        <dbReference type="ARBA" id="ARBA00044800"/>
    </source>
</evidence>
<name>A0A7I8W3K0_9ANNE</name>
<evidence type="ECO:0000256" key="10">
    <source>
        <dbReference type="ARBA" id="ARBA00044754"/>
    </source>
</evidence>
<keyword evidence="8" id="KW-0206">Cytoskeleton</keyword>
<dbReference type="EMBL" id="CAJFCJ010000018">
    <property type="protein sequence ID" value="CAD5122775.1"/>
    <property type="molecule type" value="Genomic_DNA"/>
</dbReference>